<keyword evidence="1" id="KW-0233">DNA recombination</keyword>
<dbReference type="InterPro" id="IPR010285">
    <property type="entry name" value="DNA_helicase_pif1-like_DEAD"/>
</dbReference>
<keyword evidence="1" id="KW-0227">DNA damage</keyword>
<keyword evidence="1" id="KW-0378">Hydrolase</keyword>
<reference evidence="4" key="1">
    <citation type="submission" date="2021-12" db="EMBL/GenBank/DDBJ databases">
        <authorList>
            <person name="King R."/>
        </authorList>
    </citation>
    <scope>NUCLEOTIDE SEQUENCE</scope>
</reference>
<sequence length="551" mass="64166">MSDPMVYPILFPKGEYGYDMALRYRNKVITIREFYRYRIQLRQNQFSIIHHGDKLFQQYLVDAWCRAEANILWWYRNNQQQLRVAGKQAIDRMLQARAANENLRVGNVIMLPSNFIGGPRFQSRKYLDAMTVVSRLGPDCITVQVKENDGTVNWDEIRHYLDCRYISAMEACWRLFEFKLGDCTHAVMALPVHMPDDHPVCFDDFEDVEEIRQAVDKPTKLTAYFILILNHAAARQYRYYEIPEHYTWENREHFWRPRVQVAKMFGCMVEVSPLELEKWCLRLLLSHVSGATSFENLRTVQDIEYETFEMACRARHLLHNIDEYDRFLQEALMFRTPKGFRKLFALICCIAAANVLGQIPILWERHRADLMEDYLEQYDGDEVVAELRALMEIADVLTRNGNFTLQPFGLPPIDQQLLEFHELPPNNHKEVVFADFAGDESLLNEEKNEIYRLVMSAINDKIEGVDAEDRANMLYVDAPGGTGKTFLFNTILKNLRNRLFHTVAVAWTGIAASLLLAGKTVHRAFKLSLNITEHTLRCGFPMSESLKGQII</sequence>
<dbReference type="GO" id="GO:0005524">
    <property type="term" value="F:ATP binding"/>
    <property type="evidence" value="ECO:0007669"/>
    <property type="project" value="UniProtKB-KW"/>
</dbReference>
<accession>A0A9P0BGU6</accession>
<dbReference type="PANTHER" id="PTHR10492:SF57">
    <property type="entry name" value="ATP-DEPENDENT DNA HELICASE"/>
    <property type="match status" value="1"/>
</dbReference>
<dbReference type="Gene3D" id="3.40.50.300">
    <property type="entry name" value="P-loop containing nucleotide triphosphate hydrolases"/>
    <property type="match status" value="1"/>
</dbReference>
<evidence type="ECO:0000313" key="4">
    <source>
        <dbReference type="EMBL" id="CAH0562859.1"/>
    </source>
</evidence>
<dbReference type="GO" id="GO:0006281">
    <property type="term" value="P:DNA repair"/>
    <property type="evidence" value="ECO:0007669"/>
    <property type="project" value="UniProtKB-KW"/>
</dbReference>
<dbReference type="GO" id="GO:0016787">
    <property type="term" value="F:hydrolase activity"/>
    <property type="evidence" value="ECO:0007669"/>
    <property type="project" value="UniProtKB-KW"/>
</dbReference>
<gene>
    <name evidence="4" type="ORF">MELIAE_LOCUS11874</name>
</gene>
<dbReference type="PANTHER" id="PTHR10492">
    <property type="match status" value="1"/>
</dbReference>
<dbReference type="EMBL" id="OV121139">
    <property type="protein sequence ID" value="CAH0562859.1"/>
    <property type="molecule type" value="Genomic_DNA"/>
</dbReference>
<keyword evidence="1" id="KW-0347">Helicase</keyword>
<organism evidence="4 5">
    <name type="scientific">Brassicogethes aeneus</name>
    <name type="common">Rape pollen beetle</name>
    <name type="synonym">Meligethes aeneus</name>
    <dbReference type="NCBI Taxonomy" id="1431903"/>
    <lineage>
        <taxon>Eukaryota</taxon>
        <taxon>Metazoa</taxon>
        <taxon>Ecdysozoa</taxon>
        <taxon>Arthropoda</taxon>
        <taxon>Hexapoda</taxon>
        <taxon>Insecta</taxon>
        <taxon>Pterygota</taxon>
        <taxon>Neoptera</taxon>
        <taxon>Endopterygota</taxon>
        <taxon>Coleoptera</taxon>
        <taxon>Polyphaga</taxon>
        <taxon>Cucujiformia</taxon>
        <taxon>Nitidulidae</taxon>
        <taxon>Meligethinae</taxon>
        <taxon>Brassicogethes</taxon>
    </lineage>
</organism>
<dbReference type="OrthoDB" id="10058710at2759"/>
<keyword evidence="1" id="KW-0547">Nucleotide-binding</keyword>
<dbReference type="Pfam" id="PF14214">
    <property type="entry name" value="Helitron_like_N"/>
    <property type="match status" value="1"/>
</dbReference>
<dbReference type="InterPro" id="IPR025476">
    <property type="entry name" value="Helitron_helicase-like"/>
</dbReference>
<evidence type="ECO:0000259" key="2">
    <source>
        <dbReference type="Pfam" id="PF05970"/>
    </source>
</evidence>
<dbReference type="GO" id="GO:0000723">
    <property type="term" value="P:telomere maintenance"/>
    <property type="evidence" value="ECO:0007669"/>
    <property type="project" value="InterPro"/>
</dbReference>
<dbReference type="Proteomes" id="UP001154078">
    <property type="component" value="Chromosome 8"/>
</dbReference>
<keyword evidence="1" id="KW-0234">DNA repair</keyword>
<feature type="domain" description="DNA helicase Pif1-like DEAD-box helicase" evidence="2">
    <location>
        <begin position="443"/>
        <end position="535"/>
    </location>
</feature>
<proteinExistence type="inferred from homology"/>
<comment type="catalytic activity">
    <reaction evidence="1">
        <text>ATP + H2O = ADP + phosphate + H(+)</text>
        <dbReference type="Rhea" id="RHEA:13065"/>
        <dbReference type="ChEBI" id="CHEBI:15377"/>
        <dbReference type="ChEBI" id="CHEBI:15378"/>
        <dbReference type="ChEBI" id="CHEBI:30616"/>
        <dbReference type="ChEBI" id="CHEBI:43474"/>
        <dbReference type="ChEBI" id="CHEBI:456216"/>
        <dbReference type="EC" id="5.6.2.3"/>
    </reaction>
</comment>
<keyword evidence="1" id="KW-0067">ATP-binding</keyword>
<dbReference type="AlphaFoldDB" id="A0A9P0BGU6"/>
<dbReference type="EC" id="5.6.2.3" evidence="1"/>
<dbReference type="InterPro" id="IPR027417">
    <property type="entry name" value="P-loop_NTPase"/>
</dbReference>
<evidence type="ECO:0000259" key="3">
    <source>
        <dbReference type="Pfam" id="PF14214"/>
    </source>
</evidence>
<evidence type="ECO:0000313" key="5">
    <source>
        <dbReference type="Proteomes" id="UP001154078"/>
    </source>
</evidence>
<protein>
    <recommendedName>
        <fullName evidence="1">ATP-dependent DNA helicase</fullName>
        <ecNumber evidence="1">5.6.2.3</ecNumber>
    </recommendedName>
</protein>
<dbReference type="GO" id="GO:0043139">
    <property type="term" value="F:5'-3' DNA helicase activity"/>
    <property type="evidence" value="ECO:0007669"/>
    <property type="project" value="UniProtKB-EC"/>
</dbReference>
<feature type="domain" description="Helitron helicase-like" evidence="3">
    <location>
        <begin position="34"/>
        <end position="187"/>
    </location>
</feature>
<dbReference type="Pfam" id="PF05970">
    <property type="entry name" value="PIF1"/>
    <property type="match status" value="1"/>
</dbReference>
<name>A0A9P0BGU6_BRAAE</name>
<comment type="similarity">
    <text evidence="1">Belongs to the helicase family.</text>
</comment>
<keyword evidence="5" id="KW-1185">Reference proteome</keyword>
<dbReference type="GO" id="GO:0006310">
    <property type="term" value="P:DNA recombination"/>
    <property type="evidence" value="ECO:0007669"/>
    <property type="project" value="UniProtKB-KW"/>
</dbReference>
<evidence type="ECO:0000256" key="1">
    <source>
        <dbReference type="RuleBase" id="RU363044"/>
    </source>
</evidence>
<comment type="cofactor">
    <cofactor evidence="1">
        <name>Mg(2+)</name>
        <dbReference type="ChEBI" id="CHEBI:18420"/>
    </cofactor>
</comment>